<feature type="compositionally biased region" description="Low complexity" evidence="7">
    <location>
        <begin position="722"/>
        <end position="732"/>
    </location>
</feature>
<dbReference type="PANTHER" id="PTHR46200">
    <property type="entry name" value="GATOR COMPLEX PROTEIN WDR24"/>
    <property type="match status" value="1"/>
</dbReference>
<feature type="compositionally biased region" description="Gly residues" evidence="7">
    <location>
        <begin position="1283"/>
        <end position="1297"/>
    </location>
</feature>
<feature type="compositionally biased region" description="Low complexity" evidence="7">
    <location>
        <begin position="479"/>
        <end position="491"/>
    </location>
</feature>
<dbReference type="Gene3D" id="2.130.10.10">
    <property type="entry name" value="YVTN repeat-like/Quinoprotein amine dehydrogenase"/>
    <property type="match status" value="1"/>
</dbReference>
<feature type="region of interest" description="Disordered" evidence="7">
    <location>
        <begin position="1204"/>
        <end position="1251"/>
    </location>
</feature>
<evidence type="ECO:0000256" key="4">
    <source>
        <dbReference type="ARBA" id="ARBA00022771"/>
    </source>
</evidence>
<feature type="repeat" description="WD" evidence="6">
    <location>
        <begin position="148"/>
        <end position="183"/>
    </location>
</feature>
<evidence type="ECO:0000313" key="8">
    <source>
        <dbReference type="EMBL" id="KAK6948978.1"/>
    </source>
</evidence>
<keyword evidence="2" id="KW-0479">Metal-binding</keyword>
<feature type="region of interest" description="Disordered" evidence="7">
    <location>
        <begin position="463"/>
        <end position="493"/>
    </location>
</feature>
<dbReference type="InterPro" id="IPR001680">
    <property type="entry name" value="WD40_rpt"/>
</dbReference>
<dbReference type="InterPro" id="IPR036322">
    <property type="entry name" value="WD40_repeat_dom_sf"/>
</dbReference>
<dbReference type="EMBL" id="JBANMG010000009">
    <property type="protein sequence ID" value="KAK6948978.1"/>
    <property type="molecule type" value="Genomic_DNA"/>
</dbReference>
<evidence type="ECO:0000256" key="2">
    <source>
        <dbReference type="ARBA" id="ARBA00022723"/>
    </source>
</evidence>
<evidence type="ECO:0008006" key="10">
    <source>
        <dbReference type="Google" id="ProtNLM"/>
    </source>
</evidence>
<feature type="compositionally biased region" description="Low complexity" evidence="7">
    <location>
        <begin position="1235"/>
        <end position="1247"/>
    </location>
</feature>
<dbReference type="PROSITE" id="PS00678">
    <property type="entry name" value="WD_REPEATS_1"/>
    <property type="match status" value="1"/>
</dbReference>
<sequence>MRRLLGRQNPESPSDGNLGVTSSPVPQLYRPNASQDAVYPSSVPVACLDRSADGQTAVLGGRHILKTIHFDGLQIKEGIDVRSIITAQFANKSNATSLASDQLSIKDVKLASNHANNLTLFTACANGKIFMYDVGRLGLGAPLEPIQTREDSRQVNTLDFNPHRGTWLLSGGQDGTVRCFDVKAPITGRSGPTFRTFQAFRCNADGISDVKWSPKDGMVFACATDSGVVLKWDVRKYNAPLLKINAHDTQKGASTISWHADGDHLISGGLDSKCHVWDLSKNAEKRQKPKWTINAPAPVTTVAWRPGLWSATAQGRRAAQVAVSYDEGGHVKKHGISAVHIWDLARPTMPYKEIDIFENSPSALLWHNQDLLWTAGPDGFAQCDVAFAPKVMDRQPLSNVAFSARGEALMFLEERMHLPRPRPTVIAHKGLPTSSYSSSPTGQVLSVSRSDSEEDVIGSFLGTRRNASDKRRGNTKLASTLSTTPPSGPSTEDQVIPLDQAMKITGPYKPHQIMAIGQIPAAPKMHMYSYLSRQYLEILKQDLPYTEGDRPLNERVAGIIERYARASESVSQFRLAQTWRILSYAIGLLLTRRSQYHLKQRQVRREKSLLNNDKDIPDIRFAFSKADASPRIGIDGEDTPRKPPSVSSLESRHPQGKSLLTEEIDSESNLPTPLARPVKENGNHSHEHGSGKMLTPVLEMESFNLPPSILPDGPGPRKRLNSSTLSTLSQDSQISSTEGYDFYDLEAIEHIPKAIDVPRKREPLGHDYAEPGSPNARRRPIRQDSDESYTQLFSLSDTSRQTSVLTGSSNSSAQISRRVEQISESSGGGEGEYGSRIRGRRIEDSPESVKFAIRRSVERQNSDLTDDFKISQATSDTMDSDLSPEIDSNPSKLATTRLALETRLARERAMIDRPQDHPSPYVTETDFLPWPDDPPYPHPIEDYVGPKIPIPPINPYDILSRALAFESRHSALNASAMILLLKPLVPDDVIDCYQAAAILRQYHMRLMSMKLFVEAALLRNLCVQGWPDGLQTWGENYTSIFAPAQDRVSAAFTCSQCHKPREIDRSDTKGPGIWKCERCRTVMAPCAVCGHRDATADPLPPVTVSEGLVTTPSRPSEDPILSTWWYCPGCSHGGHANCLQDWHAPIVPKEVSISPVSPTATLDGSFPETNSDGCCPFDGCGHACLPGRWRNESNAARTEELGRAVREQTRNSISAGSGTGLKRGGSSSVRERKSSNANAYASSSIASTPSGAIRGDAIEVPQSRAVESVREALSTLEVASASGGSGGSGGSNGGGIFAGILSSSPGRTPVVGSGSGPERRKSVKFAGPPDERR</sequence>
<dbReference type="GO" id="GO:0008270">
    <property type="term" value="F:zinc ion binding"/>
    <property type="evidence" value="ECO:0007669"/>
    <property type="project" value="UniProtKB-KW"/>
</dbReference>
<keyword evidence="3" id="KW-0677">Repeat</keyword>
<dbReference type="InterPro" id="IPR037590">
    <property type="entry name" value="WDR24"/>
</dbReference>
<dbReference type="GO" id="GO:0016239">
    <property type="term" value="P:positive regulation of macroautophagy"/>
    <property type="evidence" value="ECO:0007669"/>
    <property type="project" value="TreeGrafter"/>
</dbReference>
<feature type="compositionally biased region" description="Basic and acidic residues" evidence="7">
    <location>
        <begin position="677"/>
        <end position="690"/>
    </location>
</feature>
<evidence type="ECO:0000256" key="3">
    <source>
        <dbReference type="ARBA" id="ARBA00022737"/>
    </source>
</evidence>
<keyword evidence="9" id="KW-1185">Reference proteome</keyword>
<dbReference type="Proteomes" id="UP001369815">
    <property type="component" value="Unassembled WGS sequence"/>
</dbReference>
<evidence type="ECO:0000256" key="5">
    <source>
        <dbReference type="ARBA" id="ARBA00022833"/>
    </source>
</evidence>
<keyword evidence="5" id="KW-0862">Zinc</keyword>
<dbReference type="PANTHER" id="PTHR46200:SF1">
    <property type="entry name" value="GATOR COMPLEX PROTEIN WDR24"/>
    <property type="match status" value="1"/>
</dbReference>
<feature type="region of interest" description="Disordered" evidence="7">
    <location>
        <begin position="430"/>
        <end position="449"/>
    </location>
</feature>
<evidence type="ECO:0000313" key="9">
    <source>
        <dbReference type="Proteomes" id="UP001369815"/>
    </source>
</evidence>
<dbReference type="InterPro" id="IPR015943">
    <property type="entry name" value="WD40/YVTN_repeat-like_dom_sf"/>
</dbReference>
<dbReference type="SMART" id="SM00320">
    <property type="entry name" value="WD40"/>
    <property type="match status" value="4"/>
</dbReference>
<evidence type="ECO:0000256" key="1">
    <source>
        <dbReference type="ARBA" id="ARBA00022574"/>
    </source>
</evidence>
<feature type="region of interest" description="Disordered" evidence="7">
    <location>
        <begin position="630"/>
        <end position="691"/>
    </location>
</feature>
<evidence type="ECO:0000256" key="6">
    <source>
        <dbReference type="PROSITE-ProRule" id="PRU00221"/>
    </source>
</evidence>
<protein>
    <recommendedName>
        <fullName evidence="10">WD repeat protein</fullName>
    </recommendedName>
</protein>
<feature type="compositionally biased region" description="Polar residues" evidence="7">
    <location>
        <begin position="9"/>
        <end position="25"/>
    </location>
</feature>
<feature type="region of interest" description="Disordered" evidence="7">
    <location>
        <begin position="761"/>
        <end position="841"/>
    </location>
</feature>
<feature type="repeat" description="WD" evidence="6">
    <location>
        <begin position="246"/>
        <end position="287"/>
    </location>
</feature>
<organism evidence="8 9">
    <name type="scientific">Daldinia eschscholtzii</name>
    <dbReference type="NCBI Taxonomy" id="292717"/>
    <lineage>
        <taxon>Eukaryota</taxon>
        <taxon>Fungi</taxon>
        <taxon>Dikarya</taxon>
        <taxon>Ascomycota</taxon>
        <taxon>Pezizomycotina</taxon>
        <taxon>Sordariomycetes</taxon>
        <taxon>Xylariomycetidae</taxon>
        <taxon>Xylariales</taxon>
        <taxon>Hypoxylaceae</taxon>
        <taxon>Daldinia</taxon>
    </lineage>
</organism>
<feature type="region of interest" description="Disordered" evidence="7">
    <location>
        <begin position="705"/>
        <end position="732"/>
    </location>
</feature>
<comment type="caution">
    <text evidence="8">The sequence shown here is derived from an EMBL/GenBank/DDBJ whole genome shotgun (WGS) entry which is preliminary data.</text>
</comment>
<dbReference type="Pfam" id="PF00400">
    <property type="entry name" value="WD40"/>
    <property type="match status" value="2"/>
</dbReference>
<name>A0AAX6M8H3_9PEZI</name>
<keyword evidence="1 6" id="KW-0853">WD repeat</keyword>
<accession>A0AAX6M8H3</accession>
<dbReference type="GO" id="GO:0005829">
    <property type="term" value="C:cytosol"/>
    <property type="evidence" value="ECO:0007669"/>
    <property type="project" value="TreeGrafter"/>
</dbReference>
<proteinExistence type="predicted"/>
<dbReference type="InterPro" id="IPR019775">
    <property type="entry name" value="WD40_repeat_CS"/>
</dbReference>
<feature type="region of interest" description="Disordered" evidence="7">
    <location>
        <begin position="1"/>
        <end position="27"/>
    </location>
</feature>
<reference evidence="8 9" key="1">
    <citation type="journal article" date="2024" name="Front Chem Biol">
        <title>Unveiling the potential of Daldinia eschscholtzii MFLUCC 19-0629 through bioactivity and bioinformatics studies for enhanced sustainable agriculture production.</title>
        <authorList>
            <person name="Brooks S."/>
            <person name="Weaver J.A."/>
            <person name="Klomchit A."/>
            <person name="Alharthi S.A."/>
            <person name="Onlamun T."/>
            <person name="Nurani R."/>
            <person name="Vong T.K."/>
            <person name="Alberti F."/>
            <person name="Greco C."/>
        </authorList>
    </citation>
    <scope>NUCLEOTIDE SEQUENCE [LARGE SCALE GENOMIC DNA]</scope>
    <source>
        <strain evidence="8">MFLUCC 19-0629</strain>
    </source>
</reference>
<gene>
    <name evidence="8" type="ORF">Daesc_009050</name>
</gene>
<dbReference type="GO" id="GO:1904263">
    <property type="term" value="P:positive regulation of TORC1 signaling"/>
    <property type="evidence" value="ECO:0007669"/>
    <property type="project" value="TreeGrafter"/>
</dbReference>
<feature type="region of interest" description="Disordered" evidence="7">
    <location>
        <begin position="864"/>
        <end position="890"/>
    </location>
</feature>
<feature type="compositionally biased region" description="Polar residues" evidence="7">
    <location>
        <begin position="788"/>
        <end position="815"/>
    </location>
</feature>
<feature type="compositionally biased region" description="Polar residues" evidence="7">
    <location>
        <begin position="432"/>
        <end position="449"/>
    </location>
</feature>
<evidence type="ECO:0000256" key="7">
    <source>
        <dbReference type="SAM" id="MobiDB-lite"/>
    </source>
</evidence>
<dbReference type="GO" id="GO:0005774">
    <property type="term" value="C:vacuolar membrane"/>
    <property type="evidence" value="ECO:0007669"/>
    <property type="project" value="TreeGrafter"/>
</dbReference>
<dbReference type="GO" id="GO:0061700">
    <property type="term" value="C:GATOR2 complex"/>
    <property type="evidence" value="ECO:0007669"/>
    <property type="project" value="TreeGrafter"/>
</dbReference>
<feature type="region of interest" description="Disordered" evidence="7">
    <location>
        <begin position="1279"/>
        <end position="1333"/>
    </location>
</feature>
<keyword evidence="4" id="KW-0863">Zinc-finger</keyword>
<dbReference type="SUPFAM" id="SSF50978">
    <property type="entry name" value="WD40 repeat-like"/>
    <property type="match status" value="1"/>
</dbReference>
<dbReference type="PROSITE" id="PS50082">
    <property type="entry name" value="WD_REPEATS_2"/>
    <property type="match status" value="2"/>
</dbReference>